<proteinExistence type="predicted"/>
<dbReference type="RefSeq" id="WP_186837394.1">
    <property type="nucleotide sequence ID" value="NZ_JACOPD010000010.1"/>
</dbReference>
<evidence type="ECO:0000313" key="2">
    <source>
        <dbReference type="EMBL" id="MBC5681776.1"/>
    </source>
</evidence>
<reference evidence="2 3" key="1">
    <citation type="submission" date="2020-08" db="EMBL/GenBank/DDBJ databases">
        <title>Genome public.</title>
        <authorList>
            <person name="Liu C."/>
            <person name="Sun Q."/>
        </authorList>
    </citation>
    <scope>NUCLEOTIDE SEQUENCE [LARGE SCALE GENOMIC DNA]</scope>
    <source>
        <strain evidence="2 3">NSJ-43</strain>
    </source>
</reference>
<feature type="transmembrane region" description="Helical" evidence="1">
    <location>
        <begin position="82"/>
        <end position="100"/>
    </location>
</feature>
<keyword evidence="1" id="KW-1133">Transmembrane helix</keyword>
<comment type="caution">
    <text evidence="2">The sequence shown here is derived from an EMBL/GenBank/DDBJ whole genome shotgun (WGS) entry which is preliminary data.</text>
</comment>
<gene>
    <name evidence="2" type="ORF">H8S01_12515</name>
</gene>
<sequence>MGNNTKINREKKKQREKLQFWSVKASFVAGVIVIITIIKDLFEYFLYELPLGVNAIYILGCLILAGIVLGTDKLDKHLNSKGVENFGTFLTVCSILIFVFENSLLKIKMDVIETIGILLIYATIVIGAAYLLISRYEK</sequence>
<feature type="transmembrane region" description="Helical" evidence="1">
    <location>
        <begin position="21"/>
        <end position="38"/>
    </location>
</feature>
<keyword evidence="1" id="KW-0472">Membrane</keyword>
<evidence type="ECO:0000256" key="1">
    <source>
        <dbReference type="SAM" id="Phobius"/>
    </source>
</evidence>
<feature type="transmembrane region" description="Helical" evidence="1">
    <location>
        <begin position="112"/>
        <end position="133"/>
    </location>
</feature>
<keyword evidence="1" id="KW-0812">Transmembrane</keyword>
<organism evidence="2 3">
    <name type="scientific">Lachnospira hominis</name>
    <name type="common">ex Liu et al. 2021</name>
    <dbReference type="NCBI Taxonomy" id="2763051"/>
    <lineage>
        <taxon>Bacteria</taxon>
        <taxon>Bacillati</taxon>
        <taxon>Bacillota</taxon>
        <taxon>Clostridia</taxon>
        <taxon>Lachnospirales</taxon>
        <taxon>Lachnospiraceae</taxon>
        <taxon>Lachnospira</taxon>
    </lineage>
</organism>
<name>A0ABR7G2V8_9FIRM</name>
<evidence type="ECO:0000313" key="3">
    <source>
        <dbReference type="Proteomes" id="UP000628463"/>
    </source>
</evidence>
<accession>A0ABR7G2V8</accession>
<protein>
    <submittedName>
        <fullName evidence="2">Uncharacterized protein</fullName>
    </submittedName>
</protein>
<keyword evidence="3" id="KW-1185">Reference proteome</keyword>
<feature type="transmembrane region" description="Helical" evidence="1">
    <location>
        <begin position="44"/>
        <end position="70"/>
    </location>
</feature>
<dbReference type="Proteomes" id="UP000628463">
    <property type="component" value="Unassembled WGS sequence"/>
</dbReference>
<dbReference type="EMBL" id="JACOPD010000010">
    <property type="protein sequence ID" value="MBC5681776.1"/>
    <property type="molecule type" value="Genomic_DNA"/>
</dbReference>